<evidence type="ECO:0000313" key="2">
    <source>
        <dbReference type="Proteomes" id="UP000198866"/>
    </source>
</evidence>
<dbReference type="EMBL" id="FNYE01000007">
    <property type="protein sequence ID" value="SEJ16820.1"/>
    <property type="molecule type" value="Genomic_DNA"/>
</dbReference>
<evidence type="ECO:0008006" key="3">
    <source>
        <dbReference type="Google" id="ProtNLM"/>
    </source>
</evidence>
<accession>A0A1H6WVN3</accession>
<proteinExistence type="predicted"/>
<dbReference type="Pfam" id="PF03860">
    <property type="entry name" value="Csp"/>
    <property type="match status" value="1"/>
</dbReference>
<dbReference type="CDD" id="cd08026">
    <property type="entry name" value="DUF326"/>
    <property type="match status" value="1"/>
</dbReference>
<dbReference type="AlphaFoldDB" id="A0A1H6WVN3"/>
<organism evidence="1 2">
    <name type="scientific">Paraburkholderia diazotrophica</name>
    <dbReference type="NCBI Taxonomy" id="667676"/>
    <lineage>
        <taxon>Bacteria</taxon>
        <taxon>Pseudomonadati</taxon>
        <taxon>Pseudomonadota</taxon>
        <taxon>Betaproteobacteria</taxon>
        <taxon>Burkholderiales</taxon>
        <taxon>Burkholderiaceae</taxon>
        <taxon>Paraburkholderia</taxon>
    </lineage>
</organism>
<name>A0A1H6WVN3_9BURK</name>
<evidence type="ECO:0000313" key="1">
    <source>
        <dbReference type="EMBL" id="SEJ16820.1"/>
    </source>
</evidence>
<keyword evidence="2" id="KW-1185">Reference proteome</keyword>
<sequence length="104" mass="11189">MTLEQTIHALDDCAEACATCYSACIAEGALPEMEKCIRLDLDCAALCRFTSEALARQSQFVGEFCQLCARICDACADECGRHPAAHCQACSDACRKCAEACRAL</sequence>
<gene>
    <name evidence="1" type="ORF">SAMN05192539_1007137</name>
</gene>
<dbReference type="OrthoDB" id="5396211at2"/>
<dbReference type="InterPro" id="IPR044543">
    <property type="entry name" value="YHJQ-like"/>
</dbReference>
<dbReference type="STRING" id="667676.SAMN05192539_1007137"/>
<dbReference type="Gene3D" id="1.20.1270.360">
    <property type="match status" value="1"/>
</dbReference>
<dbReference type="PANTHER" id="PTHR37310:SF1">
    <property type="entry name" value="CYTOPLASMIC PROTEIN"/>
    <property type="match status" value="1"/>
</dbReference>
<protein>
    <recommendedName>
        <fullName evidence="3">Four-helix bundle copper-binding protein</fullName>
    </recommendedName>
</protein>
<dbReference type="Proteomes" id="UP000198866">
    <property type="component" value="Unassembled WGS sequence"/>
</dbReference>
<dbReference type="InterPro" id="IPR005560">
    <property type="entry name" value="Csp_YhjQ"/>
</dbReference>
<dbReference type="PANTHER" id="PTHR37310">
    <property type="entry name" value="CYTOPLASMIC PROTEIN-RELATED"/>
    <property type="match status" value="1"/>
</dbReference>
<reference evidence="2" key="1">
    <citation type="submission" date="2016-10" db="EMBL/GenBank/DDBJ databases">
        <authorList>
            <person name="Varghese N."/>
            <person name="Submissions S."/>
        </authorList>
    </citation>
    <scope>NUCLEOTIDE SEQUENCE [LARGE SCALE GENOMIC DNA]</scope>
    <source>
        <strain evidence="2">LMG 26031</strain>
    </source>
</reference>